<dbReference type="EC" id="2.6.1.44" evidence="4"/>
<comment type="similarity">
    <text evidence="2 8">Belongs to the class-III pyridoxal-phosphate-dependent aminotransferase family.</text>
</comment>
<dbReference type="SUPFAM" id="SSF53383">
    <property type="entry name" value="PLP-dependent transferases"/>
    <property type="match status" value="1"/>
</dbReference>
<feature type="region of interest" description="Disordered" evidence="9">
    <location>
        <begin position="431"/>
        <end position="455"/>
    </location>
</feature>
<dbReference type="CDD" id="cd00610">
    <property type="entry name" value="OAT_like"/>
    <property type="match status" value="1"/>
</dbReference>
<dbReference type="EMBL" id="BAAATD010000007">
    <property type="protein sequence ID" value="GAA2612988.1"/>
    <property type="molecule type" value="Genomic_DNA"/>
</dbReference>
<evidence type="ECO:0000256" key="1">
    <source>
        <dbReference type="ARBA" id="ARBA00001933"/>
    </source>
</evidence>
<dbReference type="InterPro" id="IPR015422">
    <property type="entry name" value="PyrdxlP-dep_Trfase_small"/>
</dbReference>
<gene>
    <name evidence="10" type="ORF">GCM10010411_54730</name>
</gene>
<evidence type="ECO:0000256" key="5">
    <source>
        <dbReference type="ARBA" id="ARBA00022576"/>
    </source>
</evidence>
<protein>
    <recommendedName>
        <fullName evidence="4">alanine--glyoxylate transaminase</fullName>
        <ecNumber evidence="4">2.6.1.44</ecNumber>
    </recommendedName>
</protein>
<name>A0ABP6CBX9_9ACTN</name>
<evidence type="ECO:0000256" key="9">
    <source>
        <dbReference type="SAM" id="MobiDB-lite"/>
    </source>
</evidence>
<feature type="compositionally biased region" description="Basic and acidic residues" evidence="9">
    <location>
        <begin position="431"/>
        <end position="443"/>
    </location>
</feature>
<evidence type="ECO:0000256" key="8">
    <source>
        <dbReference type="RuleBase" id="RU003560"/>
    </source>
</evidence>
<evidence type="ECO:0000256" key="4">
    <source>
        <dbReference type="ARBA" id="ARBA00013049"/>
    </source>
</evidence>
<reference evidence="11" key="1">
    <citation type="journal article" date="2019" name="Int. J. Syst. Evol. Microbiol.">
        <title>The Global Catalogue of Microorganisms (GCM) 10K type strain sequencing project: providing services to taxonomists for standard genome sequencing and annotation.</title>
        <authorList>
            <consortium name="The Broad Institute Genomics Platform"/>
            <consortium name="The Broad Institute Genome Sequencing Center for Infectious Disease"/>
            <person name="Wu L."/>
            <person name="Ma J."/>
        </authorList>
    </citation>
    <scope>NUCLEOTIDE SEQUENCE [LARGE SCALE GENOMIC DNA]</scope>
    <source>
        <strain evidence="11">JCM 6833</strain>
    </source>
</reference>
<dbReference type="Proteomes" id="UP001501509">
    <property type="component" value="Unassembled WGS sequence"/>
</dbReference>
<evidence type="ECO:0000256" key="3">
    <source>
        <dbReference type="ARBA" id="ARBA00011881"/>
    </source>
</evidence>
<dbReference type="GO" id="GO:0008483">
    <property type="term" value="F:transaminase activity"/>
    <property type="evidence" value="ECO:0007669"/>
    <property type="project" value="UniProtKB-KW"/>
</dbReference>
<dbReference type="InterPro" id="IPR005814">
    <property type="entry name" value="Aminotrans_3"/>
</dbReference>
<comment type="caution">
    <text evidence="10">The sequence shown here is derived from an EMBL/GenBank/DDBJ whole genome shotgun (WGS) entry which is preliminary data.</text>
</comment>
<accession>A0ABP6CBX9</accession>
<dbReference type="Gene3D" id="3.90.1150.10">
    <property type="entry name" value="Aspartate Aminotransferase, domain 1"/>
    <property type="match status" value="1"/>
</dbReference>
<keyword evidence="5 10" id="KW-0032">Aminotransferase</keyword>
<dbReference type="InterPro" id="IPR015424">
    <property type="entry name" value="PyrdxlP-dep_Trfase"/>
</dbReference>
<dbReference type="PIRSF" id="PIRSF000521">
    <property type="entry name" value="Transaminase_4ab_Lys_Orn"/>
    <property type="match status" value="1"/>
</dbReference>
<keyword evidence="7 8" id="KW-0663">Pyridoxal phosphate</keyword>
<dbReference type="PANTHER" id="PTHR45688:SF3">
    <property type="entry name" value="ALANINE--GLYOXYLATE AMINOTRANSFERASE 2, MITOCHONDRIAL"/>
    <property type="match status" value="1"/>
</dbReference>
<evidence type="ECO:0000256" key="6">
    <source>
        <dbReference type="ARBA" id="ARBA00022679"/>
    </source>
</evidence>
<dbReference type="Gene3D" id="3.40.640.10">
    <property type="entry name" value="Type I PLP-dependent aspartate aminotransferase-like (Major domain)"/>
    <property type="match status" value="1"/>
</dbReference>
<comment type="cofactor">
    <cofactor evidence="1">
        <name>pyridoxal 5'-phosphate</name>
        <dbReference type="ChEBI" id="CHEBI:597326"/>
    </cofactor>
</comment>
<dbReference type="InterPro" id="IPR015421">
    <property type="entry name" value="PyrdxlP-dep_Trfase_major"/>
</dbReference>
<keyword evidence="11" id="KW-1185">Reference proteome</keyword>
<proteinExistence type="inferred from homology"/>
<organism evidence="10 11">
    <name type="scientific">Actinomadura fulvescens</name>
    <dbReference type="NCBI Taxonomy" id="46160"/>
    <lineage>
        <taxon>Bacteria</taxon>
        <taxon>Bacillati</taxon>
        <taxon>Actinomycetota</taxon>
        <taxon>Actinomycetes</taxon>
        <taxon>Streptosporangiales</taxon>
        <taxon>Thermomonosporaceae</taxon>
        <taxon>Actinomadura</taxon>
    </lineage>
</organism>
<sequence>MADDDLIRRHQACFPPWIPTFYERPLVITGGDGRRLTDAEGHSYLDFYSGVATSILGYRVPEVWDAVAKQLRTGVVHISPYYIDETRVVLAEKIAELSGIPDAKVVFTLTGSEAVDLALSLAALHRRSNQVLALRHAFHGTSYGAMAVTGDRRWVGMGLAPFHVSHVRGGYDRYHGVYRELDDAAYTEACTRDLTEVIGVSTADRVAAMIFEPVQGVAGGAPLAAGLLRAYQPILRQEEILLISDEVQTGWGRTGRHLWGYQHHDVVPDLLVFGKGTGAGFPIGGVVGRAEVLESMSGIRMSATSGDPLSVVAASVTIDYVRSRDLPANADRVGSLLLEGLRREVLGSAIVADVRGQGLMIAIELADPATGDLASEVAVRVQETCRRNGLLVGLGGTEEQCVSLLPPLTLTEAEGREGLAAIVSAVRSVEHERVRSVEPDRPETGGAAPRPKAAP</sequence>
<keyword evidence="6" id="KW-0808">Transferase</keyword>
<evidence type="ECO:0000256" key="2">
    <source>
        <dbReference type="ARBA" id="ARBA00008954"/>
    </source>
</evidence>
<evidence type="ECO:0000313" key="10">
    <source>
        <dbReference type="EMBL" id="GAA2612988.1"/>
    </source>
</evidence>
<dbReference type="Pfam" id="PF00202">
    <property type="entry name" value="Aminotran_3"/>
    <property type="match status" value="1"/>
</dbReference>
<dbReference type="PANTHER" id="PTHR45688">
    <property type="match status" value="1"/>
</dbReference>
<evidence type="ECO:0000256" key="7">
    <source>
        <dbReference type="ARBA" id="ARBA00022898"/>
    </source>
</evidence>
<comment type="subunit">
    <text evidence="3">Homotetramer.</text>
</comment>
<evidence type="ECO:0000313" key="11">
    <source>
        <dbReference type="Proteomes" id="UP001501509"/>
    </source>
</evidence>